<keyword evidence="2" id="KW-1185">Reference proteome</keyword>
<dbReference type="PANTHER" id="PTHR36806">
    <property type="entry name" value="ADENINE PHOSPHORIBOSYLTRANSFERASE"/>
    <property type="match status" value="1"/>
</dbReference>
<proteinExistence type="predicted"/>
<dbReference type="Proteomes" id="UP000593562">
    <property type="component" value="Unassembled WGS sequence"/>
</dbReference>
<comment type="caution">
    <text evidence="1">The sequence shown here is derived from an EMBL/GenBank/DDBJ whole genome shotgun (WGS) entry which is preliminary data.</text>
</comment>
<dbReference type="EMBL" id="JAAARO010000001">
    <property type="protein sequence ID" value="KAF5752784.1"/>
    <property type="molecule type" value="Genomic_DNA"/>
</dbReference>
<gene>
    <name evidence="1" type="ORF">HS088_TW01G00702</name>
</gene>
<sequence>MSLLSLSHSLLIRVSNLRASRGDILGSRRAKLIADKLERGLGLGFWGLAWSAGWDYLKNYAWRDWNYGDLYGVVSDLNELMGYLGDLTRTGSEVEKAAWVARNYQSVLRISKRVMNKLLKVFRQSGALREALEMIQIEIVEGGLLKDCLEIGGKDVRGVVQILKDLASQYTAAPDDGNRDL</sequence>
<evidence type="ECO:0000313" key="2">
    <source>
        <dbReference type="Proteomes" id="UP000593562"/>
    </source>
</evidence>
<organism evidence="1 2">
    <name type="scientific">Tripterygium wilfordii</name>
    <name type="common">Thunder God vine</name>
    <dbReference type="NCBI Taxonomy" id="458696"/>
    <lineage>
        <taxon>Eukaryota</taxon>
        <taxon>Viridiplantae</taxon>
        <taxon>Streptophyta</taxon>
        <taxon>Embryophyta</taxon>
        <taxon>Tracheophyta</taxon>
        <taxon>Spermatophyta</taxon>
        <taxon>Magnoliopsida</taxon>
        <taxon>eudicotyledons</taxon>
        <taxon>Gunneridae</taxon>
        <taxon>Pentapetalae</taxon>
        <taxon>rosids</taxon>
        <taxon>fabids</taxon>
        <taxon>Celastrales</taxon>
        <taxon>Celastraceae</taxon>
        <taxon>Tripterygium</taxon>
    </lineage>
</organism>
<dbReference type="AlphaFoldDB" id="A0A7J7E2U9"/>
<dbReference type="InParanoid" id="A0A7J7E2U9"/>
<reference evidence="1 2" key="1">
    <citation type="journal article" date="2020" name="Nat. Commun.">
        <title>Genome of Tripterygium wilfordii and identification of cytochrome P450 involved in triptolide biosynthesis.</title>
        <authorList>
            <person name="Tu L."/>
            <person name="Su P."/>
            <person name="Zhang Z."/>
            <person name="Gao L."/>
            <person name="Wang J."/>
            <person name="Hu T."/>
            <person name="Zhou J."/>
            <person name="Zhang Y."/>
            <person name="Zhao Y."/>
            <person name="Liu Y."/>
            <person name="Song Y."/>
            <person name="Tong Y."/>
            <person name="Lu Y."/>
            <person name="Yang J."/>
            <person name="Xu C."/>
            <person name="Jia M."/>
            <person name="Peters R.J."/>
            <person name="Huang L."/>
            <person name="Gao W."/>
        </authorList>
    </citation>
    <scope>NUCLEOTIDE SEQUENCE [LARGE SCALE GENOMIC DNA]</scope>
    <source>
        <strain evidence="2">cv. XIE 37</strain>
        <tissue evidence="1">Leaf</tissue>
    </source>
</reference>
<protein>
    <submittedName>
        <fullName evidence="1">Uncharacterized protein</fullName>
    </submittedName>
</protein>
<evidence type="ECO:0000313" key="1">
    <source>
        <dbReference type="EMBL" id="KAF5752784.1"/>
    </source>
</evidence>
<accession>A0A7J7E2U9</accession>
<name>A0A7J7E2U9_TRIWF</name>
<dbReference type="FunCoup" id="A0A7J7E2U9">
    <property type="interactions" value="857"/>
</dbReference>